<name>L8WLG1_THACA</name>
<keyword evidence="1" id="KW-0812">Transmembrane</keyword>
<dbReference type="AlphaFoldDB" id="L8WLG1"/>
<evidence type="ECO:0000313" key="3">
    <source>
        <dbReference type="Proteomes" id="UP000011668"/>
    </source>
</evidence>
<evidence type="ECO:0000256" key="1">
    <source>
        <dbReference type="SAM" id="Phobius"/>
    </source>
</evidence>
<sequence>MLAAQWRYSWFVFNRRFRRKQRIQGYMSVMGAIPYYEGSIFLYLSSDSNPSWYLRGIFCRESTPAARGNDLIAIWPVSYVCWSKGYKCLPFSKSGHTRINISIGEVNCSRMTVVRCHIRSNMEKDKMPSCKDMEMVPTVIFMSDDIRAWLQHLLELFPYPLFCIETASSNNRSTSLQNTPIPKLGYANRSTRVLCRKGLITLARYGEAPSGTHPTSNLLICQSSLTP</sequence>
<keyword evidence="3" id="KW-1185">Reference proteome</keyword>
<keyword evidence="1" id="KW-1133">Transmembrane helix</keyword>
<evidence type="ECO:0000313" key="2">
    <source>
        <dbReference type="EMBL" id="ELU39006.1"/>
    </source>
</evidence>
<dbReference type="Proteomes" id="UP000011668">
    <property type="component" value="Unassembled WGS sequence"/>
</dbReference>
<dbReference type="EMBL" id="AFRT01001966">
    <property type="protein sequence ID" value="ELU39006.1"/>
    <property type="molecule type" value="Genomic_DNA"/>
</dbReference>
<proteinExistence type="predicted"/>
<keyword evidence="1" id="KW-0472">Membrane</keyword>
<reference evidence="2 3" key="1">
    <citation type="journal article" date="2013" name="Nat. Commun.">
        <title>The evolution and pathogenic mechanisms of the rice sheath blight pathogen.</title>
        <authorList>
            <person name="Zheng A."/>
            <person name="Lin R."/>
            <person name="Xu L."/>
            <person name="Qin P."/>
            <person name="Tang C."/>
            <person name="Ai P."/>
            <person name="Zhang D."/>
            <person name="Liu Y."/>
            <person name="Sun Z."/>
            <person name="Feng H."/>
            <person name="Wang Y."/>
            <person name="Chen Y."/>
            <person name="Liang X."/>
            <person name="Fu R."/>
            <person name="Li Q."/>
            <person name="Zhang J."/>
            <person name="Yu X."/>
            <person name="Xie Z."/>
            <person name="Ding L."/>
            <person name="Guan P."/>
            <person name="Tang J."/>
            <person name="Liang Y."/>
            <person name="Wang S."/>
            <person name="Deng Q."/>
            <person name="Li S."/>
            <person name="Zhu J."/>
            <person name="Wang L."/>
            <person name="Liu H."/>
            <person name="Li P."/>
        </authorList>
    </citation>
    <scope>NUCLEOTIDE SEQUENCE [LARGE SCALE GENOMIC DNA]</scope>
    <source>
        <strain evidence="3">AG-1 IA</strain>
    </source>
</reference>
<organism evidence="2 3">
    <name type="scientific">Thanatephorus cucumeris (strain AG1-IA)</name>
    <name type="common">Rice sheath blight fungus</name>
    <name type="synonym">Rhizoctonia solani</name>
    <dbReference type="NCBI Taxonomy" id="983506"/>
    <lineage>
        <taxon>Eukaryota</taxon>
        <taxon>Fungi</taxon>
        <taxon>Dikarya</taxon>
        <taxon>Basidiomycota</taxon>
        <taxon>Agaricomycotina</taxon>
        <taxon>Agaricomycetes</taxon>
        <taxon>Cantharellales</taxon>
        <taxon>Ceratobasidiaceae</taxon>
        <taxon>Rhizoctonia</taxon>
        <taxon>Rhizoctonia solani AG-1</taxon>
    </lineage>
</organism>
<accession>L8WLG1</accession>
<gene>
    <name evidence="2" type="ORF">AG1IA_06963</name>
</gene>
<feature type="transmembrane region" description="Helical" evidence="1">
    <location>
        <begin position="25"/>
        <end position="44"/>
    </location>
</feature>
<comment type="caution">
    <text evidence="2">The sequence shown here is derived from an EMBL/GenBank/DDBJ whole genome shotgun (WGS) entry which is preliminary data.</text>
</comment>
<protein>
    <submittedName>
        <fullName evidence="2">Uncharacterized protein</fullName>
    </submittedName>
</protein>
<dbReference type="HOGENOM" id="CLU_1220407_0_0_1"/>